<dbReference type="RefSeq" id="WP_095998942.1">
    <property type="nucleotide sequence ID" value="NZ_NSLI01000004.1"/>
</dbReference>
<evidence type="ECO:0008006" key="3">
    <source>
        <dbReference type="Google" id="ProtNLM"/>
    </source>
</evidence>
<keyword evidence="2" id="KW-1185">Reference proteome</keyword>
<accession>A0A2A2SCY7</accession>
<name>A0A2A2SCY7_9SPHN</name>
<dbReference type="Proteomes" id="UP000218151">
    <property type="component" value="Unassembled WGS sequence"/>
</dbReference>
<organism evidence="1 2">
    <name type="scientific">Sphingomonas lenta</name>
    <dbReference type="NCBI Taxonomy" id="1141887"/>
    <lineage>
        <taxon>Bacteria</taxon>
        <taxon>Pseudomonadati</taxon>
        <taxon>Pseudomonadota</taxon>
        <taxon>Alphaproteobacteria</taxon>
        <taxon>Sphingomonadales</taxon>
        <taxon>Sphingomonadaceae</taxon>
        <taxon>Sphingomonas</taxon>
    </lineage>
</organism>
<proteinExistence type="predicted"/>
<dbReference type="AlphaFoldDB" id="A0A2A2SCY7"/>
<evidence type="ECO:0000313" key="2">
    <source>
        <dbReference type="Proteomes" id="UP000218151"/>
    </source>
</evidence>
<comment type="caution">
    <text evidence="1">The sequence shown here is derived from an EMBL/GenBank/DDBJ whole genome shotgun (WGS) entry which is preliminary data.</text>
</comment>
<sequence>MTARTSERRRAAFFAALAETGNQTLAAERAKVSRSWVTLHRAGDPAFKAEMDAAVAAAKGRLDQATGVGPARRWATQDGEELAVRGSNGRWTQVARARVKQWTPRAEERFLQALARCCNVKRACAVVGLSPASAYNHRRRWHDFARRWDEAIEDGYDELAMSIAASVGAALGDRDMAPELVMPPISLDEALQALRLHKARVLGVGRAPGRWRRPRSLEELSESILAKFEAIERMRDAERRGASDGG</sequence>
<protein>
    <recommendedName>
        <fullName evidence="3">Terminase</fullName>
    </recommendedName>
</protein>
<evidence type="ECO:0000313" key="1">
    <source>
        <dbReference type="EMBL" id="PAX07118.1"/>
    </source>
</evidence>
<dbReference type="OrthoDB" id="7556901at2"/>
<reference evidence="2" key="1">
    <citation type="submission" date="2017-09" db="EMBL/GenBank/DDBJ databases">
        <authorList>
            <person name="Feng G."/>
            <person name="Zhu H."/>
        </authorList>
    </citation>
    <scope>NUCLEOTIDE SEQUENCE [LARGE SCALE GENOMIC DNA]</scope>
    <source>
        <strain evidence="2">1PNM-20</strain>
    </source>
</reference>
<gene>
    <name evidence="1" type="ORF">CKY28_13825</name>
</gene>
<dbReference type="EMBL" id="NSLI01000004">
    <property type="protein sequence ID" value="PAX07118.1"/>
    <property type="molecule type" value="Genomic_DNA"/>
</dbReference>